<dbReference type="EMBL" id="JXJN01011526">
    <property type="status" value="NOT_ANNOTATED_CDS"/>
    <property type="molecule type" value="Genomic_DNA"/>
</dbReference>
<keyword evidence="2" id="KW-1185">Reference proteome</keyword>
<sequence>MWKLYHQKKTSLDDLERGISCNDRPELGPYLLLCRLAAQLTSNKIRRCSTPCLSYLNIVNSFEVARLLQSFRSSIGRLSTIQKQRSNICQAKSPIYFSCVRGLT</sequence>
<organism evidence="1 2">
    <name type="scientific">Glossina palpalis gambiensis</name>
    <dbReference type="NCBI Taxonomy" id="67801"/>
    <lineage>
        <taxon>Eukaryota</taxon>
        <taxon>Metazoa</taxon>
        <taxon>Ecdysozoa</taxon>
        <taxon>Arthropoda</taxon>
        <taxon>Hexapoda</taxon>
        <taxon>Insecta</taxon>
        <taxon>Pterygota</taxon>
        <taxon>Neoptera</taxon>
        <taxon>Endopterygota</taxon>
        <taxon>Diptera</taxon>
        <taxon>Brachycera</taxon>
        <taxon>Muscomorpha</taxon>
        <taxon>Hippoboscoidea</taxon>
        <taxon>Glossinidae</taxon>
        <taxon>Glossina</taxon>
    </lineage>
</organism>
<proteinExistence type="predicted"/>
<dbReference type="Proteomes" id="UP000092460">
    <property type="component" value="Unassembled WGS sequence"/>
</dbReference>
<protein>
    <submittedName>
        <fullName evidence="1">Uncharacterized protein</fullName>
    </submittedName>
</protein>
<name>A0A1B0BBL0_9MUSC</name>
<evidence type="ECO:0000313" key="2">
    <source>
        <dbReference type="Proteomes" id="UP000092460"/>
    </source>
</evidence>
<reference evidence="1" key="2">
    <citation type="submission" date="2020-05" db="UniProtKB">
        <authorList>
            <consortium name="EnsemblMetazoa"/>
        </authorList>
    </citation>
    <scope>IDENTIFICATION</scope>
    <source>
        <strain evidence="1">IAEA</strain>
    </source>
</reference>
<reference evidence="2" key="1">
    <citation type="submission" date="2015-01" db="EMBL/GenBank/DDBJ databases">
        <authorList>
            <person name="Aksoy S."/>
            <person name="Warren W."/>
            <person name="Wilson R.K."/>
        </authorList>
    </citation>
    <scope>NUCLEOTIDE SEQUENCE [LARGE SCALE GENOMIC DNA]</scope>
    <source>
        <strain evidence="2">IAEA</strain>
    </source>
</reference>
<dbReference type="EnsemblMetazoa" id="GPPI024935-RA">
    <property type="protein sequence ID" value="GPPI024935-PA"/>
    <property type="gene ID" value="GPPI024935"/>
</dbReference>
<dbReference type="AlphaFoldDB" id="A0A1B0BBL0"/>
<accession>A0A1B0BBL0</accession>
<evidence type="ECO:0000313" key="1">
    <source>
        <dbReference type="EnsemblMetazoa" id="GPPI024935-PA"/>
    </source>
</evidence>
<dbReference type="VEuPathDB" id="VectorBase:GPPI024935"/>